<comment type="caution">
    <text evidence="3">The sequence shown here is derived from an EMBL/GenBank/DDBJ whole genome shotgun (WGS) entry which is preliminary data.</text>
</comment>
<accession>A0ABU4VGZ8</accession>
<reference evidence="3 4" key="1">
    <citation type="submission" date="2023-11" db="EMBL/GenBank/DDBJ databases">
        <authorList>
            <person name="Xu M."/>
            <person name="Jiang T."/>
        </authorList>
    </citation>
    <scope>NUCLEOTIDE SEQUENCE [LARGE SCALE GENOMIC DNA]</scope>
    <source>
        <strain evidence="3 4">SD</strain>
    </source>
</reference>
<keyword evidence="4" id="KW-1185">Reference proteome</keyword>
<keyword evidence="1" id="KW-0175">Coiled coil</keyword>
<feature type="region of interest" description="Disordered" evidence="2">
    <location>
        <begin position="155"/>
        <end position="175"/>
    </location>
</feature>
<sequence length="175" mass="19873">MPRSIFDADDRQKERNDVGLKLDGVRYPPARRTNAVTRALRDLDREEERLELQLEDVRQQVTISRLIAKSAQAARDGEWERVDALENELAEVRGSLDEEKIAELQNEMEALGFRRIALLLDKADDGTAITAEQLADRLDVEDAVELTAYLMRVGRRREAERQEDPTDPTGGASRS</sequence>
<protein>
    <submittedName>
        <fullName evidence="3">Uncharacterized protein</fullName>
    </submittedName>
</protein>
<evidence type="ECO:0000313" key="3">
    <source>
        <dbReference type="EMBL" id="MDX8151089.1"/>
    </source>
</evidence>
<evidence type="ECO:0000256" key="2">
    <source>
        <dbReference type="SAM" id="MobiDB-lite"/>
    </source>
</evidence>
<evidence type="ECO:0000313" key="4">
    <source>
        <dbReference type="Proteomes" id="UP001277761"/>
    </source>
</evidence>
<feature type="coiled-coil region" evidence="1">
    <location>
        <begin position="33"/>
        <end position="102"/>
    </location>
</feature>
<dbReference type="Proteomes" id="UP001277761">
    <property type="component" value="Unassembled WGS sequence"/>
</dbReference>
<gene>
    <name evidence="3" type="ORF">SK069_05755</name>
</gene>
<organism evidence="3 4">
    <name type="scientific">Patulibacter brassicae</name>
    <dbReference type="NCBI Taxonomy" id="1705717"/>
    <lineage>
        <taxon>Bacteria</taxon>
        <taxon>Bacillati</taxon>
        <taxon>Actinomycetota</taxon>
        <taxon>Thermoleophilia</taxon>
        <taxon>Solirubrobacterales</taxon>
        <taxon>Patulibacteraceae</taxon>
        <taxon>Patulibacter</taxon>
    </lineage>
</organism>
<dbReference type="RefSeq" id="WP_319953242.1">
    <property type="nucleotide sequence ID" value="NZ_JAXAVX010000002.1"/>
</dbReference>
<proteinExistence type="predicted"/>
<evidence type="ECO:0000256" key="1">
    <source>
        <dbReference type="SAM" id="Coils"/>
    </source>
</evidence>
<dbReference type="EMBL" id="JAXAVX010000002">
    <property type="protein sequence ID" value="MDX8151089.1"/>
    <property type="molecule type" value="Genomic_DNA"/>
</dbReference>
<name>A0ABU4VGZ8_9ACTN</name>